<dbReference type="PANTHER" id="PTHR10963">
    <property type="entry name" value="GLYCOSYL HYDROLASE-RELATED"/>
    <property type="match status" value="1"/>
</dbReference>
<dbReference type="VEuPathDB" id="FungiDB:SPPG_07514"/>
<dbReference type="InterPro" id="IPR013320">
    <property type="entry name" value="ConA-like_dom_sf"/>
</dbReference>
<proteinExistence type="predicted"/>
<evidence type="ECO:0000256" key="1">
    <source>
        <dbReference type="ARBA" id="ARBA00022729"/>
    </source>
</evidence>
<gene>
    <name evidence="6" type="ORF">SPPG_07514</name>
</gene>
<dbReference type="eggNOG" id="ENOG502QQ71">
    <property type="taxonomic scope" value="Eukaryota"/>
</dbReference>
<protein>
    <recommendedName>
        <fullName evidence="5">GH16 domain-containing protein</fullName>
    </recommendedName>
</protein>
<name>A0A0L0H861_SPIPD</name>
<dbReference type="Pfam" id="PF00722">
    <property type="entry name" value="Glyco_hydro_16"/>
    <property type="match status" value="1"/>
</dbReference>
<dbReference type="GO" id="GO:0005975">
    <property type="term" value="P:carbohydrate metabolic process"/>
    <property type="evidence" value="ECO:0007669"/>
    <property type="project" value="InterPro"/>
</dbReference>
<evidence type="ECO:0000256" key="2">
    <source>
        <dbReference type="ARBA" id="ARBA00022801"/>
    </source>
</evidence>
<dbReference type="CDD" id="cd00118">
    <property type="entry name" value="LysM"/>
    <property type="match status" value="1"/>
</dbReference>
<dbReference type="OrthoDB" id="4781at2759"/>
<organism evidence="6 7">
    <name type="scientific">Spizellomyces punctatus (strain DAOM BR117)</name>
    <dbReference type="NCBI Taxonomy" id="645134"/>
    <lineage>
        <taxon>Eukaryota</taxon>
        <taxon>Fungi</taxon>
        <taxon>Fungi incertae sedis</taxon>
        <taxon>Chytridiomycota</taxon>
        <taxon>Chytridiomycota incertae sedis</taxon>
        <taxon>Chytridiomycetes</taxon>
        <taxon>Spizellomycetales</taxon>
        <taxon>Spizellomycetaceae</taxon>
        <taxon>Spizellomyces</taxon>
    </lineage>
</organism>
<keyword evidence="2" id="KW-0378">Hydrolase</keyword>
<dbReference type="GeneID" id="27690724"/>
<dbReference type="Gene3D" id="2.60.120.200">
    <property type="match status" value="1"/>
</dbReference>
<dbReference type="OMA" id="GWVNINS"/>
<dbReference type="InterPro" id="IPR036779">
    <property type="entry name" value="LysM_dom_sf"/>
</dbReference>
<dbReference type="RefSeq" id="XP_016605161.1">
    <property type="nucleotide sequence ID" value="XM_016755678.1"/>
</dbReference>
<dbReference type="Proteomes" id="UP000053201">
    <property type="component" value="Unassembled WGS sequence"/>
</dbReference>
<feature type="domain" description="GH16" evidence="5">
    <location>
        <begin position="40"/>
        <end position="262"/>
    </location>
</feature>
<evidence type="ECO:0000313" key="7">
    <source>
        <dbReference type="Proteomes" id="UP000053201"/>
    </source>
</evidence>
<evidence type="ECO:0000256" key="3">
    <source>
        <dbReference type="ARBA" id="ARBA00023295"/>
    </source>
</evidence>
<evidence type="ECO:0000256" key="4">
    <source>
        <dbReference type="SAM" id="SignalP"/>
    </source>
</evidence>
<dbReference type="InParanoid" id="A0A0L0H861"/>
<dbReference type="PANTHER" id="PTHR10963:SF22">
    <property type="entry name" value="GLYCOSIDASE CRH2-RELATED"/>
    <property type="match status" value="1"/>
</dbReference>
<dbReference type="InterPro" id="IPR050546">
    <property type="entry name" value="Glycosyl_Hydrlase_16"/>
</dbReference>
<dbReference type="GO" id="GO:0004553">
    <property type="term" value="F:hydrolase activity, hydrolyzing O-glycosyl compounds"/>
    <property type="evidence" value="ECO:0007669"/>
    <property type="project" value="InterPro"/>
</dbReference>
<feature type="signal peptide" evidence="4">
    <location>
        <begin position="1"/>
        <end position="18"/>
    </location>
</feature>
<sequence>MRPYTPLLTLLLLPLASTLTIIPNITGNCVSGTYPANDPATWLLTAPPSTHFPTPLNPSIHHFIAQSNAKGIRFTPTGAALDLHAPPSTPLTRAAHTRYILYGRISINITASPAQGICTSLTTLSDTSDELDIELIGKKPLTLFTNIFYKGRQEFTHGTSIPLSSPISETHLYELDWKPESVTWLVDGRVVRYISRGAEDAKSRLLNSGENWFPDTPSQVWFGIWQGAWAGEAQWTDGGVRTSEFGSLVVQCYDGMGTPVPEWPVGAKQFVYGEAQQAASTTSNVLPCKIYTAHAGETCQDIALASNITPWTRIEEWNPGMCPPQEGTELCISEPVVIKRKKRDEL</sequence>
<dbReference type="AlphaFoldDB" id="A0A0L0H861"/>
<keyword evidence="3" id="KW-0326">Glycosidase</keyword>
<reference evidence="6 7" key="1">
    <citation type="submission" date="2009-08" db="EMBL/GenBank/DDBJ databases">
        <title>The Genome Sequence of Spizellomyces punctatus strain DAOM BR117.</title>
        <authorList>
            <consortium name="The Broad Institute Genome Sequencing Platform"/>
            <person name="Russ C."/>
            <person name="Cuomo C."/>
            <person name="Shea T."/>
            <person name="Young S.K."/>
            <person name="Zeng Q."/>
            <person name="Koehrsen M."/>
            <person name="Haas B."/>
            <person name="Borodovsky M."/>
            <person name="Guigo R."/>
            <person name="Alvarado L."/>
            <person name="Berlin A."/>
            <person name="Bochicchio J."/>
            <person name="Borenstein D."/>
            <person name="Chapman S."/>
            <person name="Chen Z."/>
            <person name="Engels R."/>
            <person name="Freedman E."/>
            <person name="Gellesch M."/>
            <person name="Goldberg J."/>
            <person name="Griggs A."/>
            <person name="Gujja S."/>
            <person name="Heiman D."/>
            <person name="Hepburn T."/>
            <person name="Howarth C."/>
            <person name="Jen D."/>
            <person name="Larson L."/>
            <person name="Lewis B."/>
            <person name="Mehta T."/>
            <person name="Park D."/>
            <person name="Pearson M."/>
            <person name="Roberts A."/>
            <person name="Saif S."/>
            <person name="Shenoy N."/>
            <person name="Sisk P."/>
            <person name="Stolte C."/>
            <person name="Sykes S."/>
            <person name="Thomson T."/>
            <person name="Walk T."/>
            <person name="White J."/>
            <person name="Yandava C."/>
            <person name="Burger G."/>
            <person name="Gray M.W."/>
            <person name="Holland P.W.H."/>
            <person name="King N."/>
            <person name="Lang F.B.F."/>
            <person name="Roger A.J."/>
            <person name="Ruiz-Trillo I."/>
            <person name="Lander E."/>
            <person name="Nusbaum C."/>
        </authorList>
    </citation>
    <scope>NUCLEOTIDE SEQUENCE [LARGE SCALE GENOMIC DNA]</scope>
    <source>
        <strain evidence="6 7">DAOM BR117</strain>
    </source>
</reference>
<evidence type="ECO:0000313" key="6">
    <source>
        <dbReference type="EMBL" id="KNC97121.1"/>
    </source>
</evidence>
<feature type="chain" id="PRO_5005539764" description="GH16 domain-containing protein" evidence="4">
    <location>
        <begin position="19"/>
        <end position="346"/>
    </location>
</feature>
<dbReference type="PROSITE" id="PS51762">
    <property type="entry name" value="GH16_2"/>
    <property type="match status" value="1"/>
</dbReference>
<keyword evidence="7" id="KW-1185">Reference proteome</keyword>
<dbReference type="SUPFAM" id="SSF49899">
    <property type="entry name" value="Concanavalin A-like lectins/glucanases"/>
    <property type="match status" value="1"/>
</dbReference>
<dbReference type="EMBL" id="KQ257465">
    <property type="protein sequence ID" value="KNC97121.1"/>
    <property type="molecule type" value="Genomic_DNA"/>
</dbReference>
<dbReference type="Gene3D" id="3.10.350.10">
    <property type="entry name" value="LysM domain"/>
    <property type="match status" value="1"/>
</dbReference>
<evidence type="ECO:0000259" key="5">
    <source>
        <dbReference type="PROSITE" id="PS51762"/>
    </source>
</evidence>
<accession>A0A0L0H861</accession>
<keyword evidence="1 4" id="KW-0732">Signal</keyword>
<dbReference type="InterPro" id="IPR018392">
    <property type="entry name" value="LysM"/>
</dbReference>
<dbReference type="InterPro" id="IPR000757">
    <property type="entry name" value="Beta-glucanase-like"/>
</dbReference>